<evidence type="ECO:0000256" key="2">
    <source>
        <dbReference type="ARBA" id="ARBA00010671"/>
    </source>
</evidence>
<dbReference type="SUPFAM" id="SSF53383">
    <property type="entry name" value="PLP-dependent transferases"/>
    <property type="match status" value="1"/>
</dbReference>
<dbReference type="Gene3D" id="3.90.105.10">
    <property type="entry name" value="Molybdopterin biosynthesis moea protein, domain 2"/>
    <property type="match status" value="1"/>
</dbReference>
<feature type="compositionally biased region" description="Basic and acidic residues" evidence="6">
    <location>
        <begin position="375"/>
        <end position="398"/>
    </location>
</feature>
<dbReference type="Proteomes" id="UP000886886">
    <property type="component" value="Unassembled WGS sequence"/>
</dbReference>
<sequence length="501" mass="55986">MNSLYTALREYTESDAYPFHMPGHKRQVLEFANPFSIDITEIDGFDNLHHPEGILLRAQQRAAELYGADRTYYLVNGSTCGILSAISAAVDRGGEILLARNSHKAAYHGAYLMGLTTYYVYPQPETEWGINGGILPKDVDNLLNKHPNIQAVLVTSPTYDGIVSDIEGIAEVVHRHGCSLIVDEAHGAHFGFHPYFPESALNKGADVVIHSLHKTLPSLTQTALLHVKGSRVSREKLERFLGIYQSSSPSYVFMAGMDECMIYLKEKGKDAFEKFAGRLAHFRRRMEGLQRIRLLGGWKRGEYGIYDADPSKLILSVKGYESGEWLYQKLRQEYGVQLEMAAGSYALALTSLKDTEEGFGRLEQALCEIDRELEERDRNQRKNAQHSEKPKAAARKEGAAGNIGNAGHGLDTVMVNEKVLELAEALERERTEVLLAESEGKVSGEFLYLYPPGIPLLTPGERIGRDLLERIEGYRSQGLSLQGLRDYRAQRIQIIAEQDGI</sequence>
<keyword evidence="9" id="KW-0032">Aminotransferase</keyword>
<name>A0A9D0ZT38_9FIRM</name>
<evidence type="ECO:0000259" key="7">
    <source>
        <dbReference type="Pfam" id="PF01276"/>
    </source>
</evidence>
<dbReference type="GO" id="GO:0008483">
    <property type="term" value="F:transaminase activity"/>
    <property type="evidence" value="ECO:0007669"/>
    <property type="project" value="UniProtKB-KW"/>
</dbReference>
<dbReference type="GO" id="GO:0016831">
    <property type="term" value="F:carboxy-lyase activity"/>
    <property type="evidence" value="ECO:0007669"/>
    <property type="project" value="UniProtKB-KW"/>
</dbReference>
<comment type="caution">
    <text evidence="9">The sequence shown here is derived from an EMBL/GenBank/DDBJ whole genome shotgun (WGS) entry which is preliminary data.</text>
</comment>
<dbReference type="InterPro" id="IPR052357">
    <property type="entry name" value="Orn_Lys_Arg_decarboxylase-I"/>
</dbReference>
<evidence type="ECO:0000256" key="3">
    <source>
        <dbReference type="ARBA" id="ARBA00022793"/>
    </source>
</evidence>
<keyword evidence="3" id="KW-0210">Decarboxylase</keyword>
<gene>
    <name evidence="9" type="ORF">IAB26_01205</name>
</gene>
<evidence type="ECO:0000259" key="8">
    <source>
        <dbReference type="Pfam" id="PF03711"/>
    </source>
</evidence>
<reference evidence="9" key="1">
    <citation type="submission" date="2020-10" db="EMBL/GenBank/DDBJ databases">
        <authorList>
            <person name="Gilroy R."/>
        </authorList>
    </citation>
    <scope>NUCLEOTIDE SEQUENCE</scope>
    <source>
        <strain evidence="9">ChiSjej3B21-11622</strain>
    </source>
</reference>
<evidence type="ECO:0000256" key="6">
    <source>
        <dbReference type="SAM" id="MobiDB-lite"/>
    </source>
</evidence>
<keyword evidence="9" id="KW-0808">Transferase</keyword>
<keyword evidence="5" id="KW-0456">Lyase</keyword>
<dbReference type="InterPro" id="IPR015424">
    <property type="entry name" value="PyrdxlP-dep_Trfase"/>
</dbReference>
<accession>A0A9D0ZT38</accession>
<keyword evidence="4" id="KW-0663">Pyridoxal phosphate</keyword>
<reference evidence="9" key="2">
    <citation type="journal article" date="2021" name="PeerJ">
        <title>Extensive microbial diversity within the chicken gut microbiome revealed by metagenomics and culture.</title>
        <authorList>
            <person name="Gilroy R."/>
            <person name="Ravi A."/>
            <person name="Getino M."/>
            <person name="Pursley I."/>
            <person name="Horton D.L."/>
            <person name="Alikhan N.F."/>
            <person name="Baker D."/>
            <person name="Gharbi K."/>
            <person name="Hall N."/>
            <person name="Watson M."/>
            <person name="Adriaenssens E.M."/>
            <person name="Foster-Nyarko E."/>
            <person name="Jarju S."/>
            <person name="Secka A."/>
            <person name="Antonio M."/>
            <person name="Oren A."/>
            <person name="Chaudhuri R.R."/>
            <person name="La Ragione R."/>
            <person name="Hildebrand F."/>
            <person name="Pallen M.J."/>
        </authorList>
    </citation>
    <scope>NUCLEOTIDE SEQUENCE</scope>
    <source>
        <strain evidence="9">ChiSjej3B21-11622</strain>
    </source>
</reference>
<dbReference type="AlphaFoldDB" id="A0A9D0ZT38"/>
<dbReference type="Gene3D" id="3.40.640.10">
    <property type="entry name" value="Type I PLP-dependent aspartate aminotransferase-like (Major domain)"/>
    <property type="match status" value="1"/>
</dbReference>
<comment type="cofactor">
    <cofactor evidence="1">
        <name>pyridoxal 5'-phosphate</name>
        <dbReference type="ChEBI" id="CHEBI:597326"/>
    </cofactor>
</comment>
<organism evidence="9 10">
    <name type="scientific">Candidatus Limivivens merdigallinarum</name>
    <dbReference type="NCBI Taxonomy" id="2840859"/>
    <lineage>
        <taxon>Bacteria</taxon>
        <taxon>Bacillati</taxon>
        <taxon>Bacillota</taxon>
        <taxon>Clostridia</taxon>
        <taxon>Lachnospirales</taxon>
        <taxon>Lachnospiraceae</taxon>
        <taxon>Lachnospiraceae incertae sedis</taxon>
        <taxon>Candidatus Limivivens</taxon>
    </lineage>
</organism>
<comment type="similarity">
    <text evidence="2">Belongs to the Orn/Lys/Arg decarboxylase class-I family.</text>
</comment>
<evidence type="ECO:0000313" key="9">
    <source>
        <dbReference type="EMBL" id="HIQ95157.1"/>
    </source>
</evidence>
<proteinExistence type="inferred from homology"/>
<dbReference type="InterPro" id="IPR000310">
    <property type="entry name" value="Orn/Lys/Arg_deCO2ase_major_dom"/>
</dbReference>
<feature type="domain" description="Orn/Lys/Arg decarboxylases family 1 pyridoxal-P attachment site" evidence="7">
    <location>
        <begin position="4"/>
        <end position="298"/>
    </location>
</feature>
<evidence type="ECO:0000256" key="4">
    <source>
        <dbReference type="ARBA" id="ARBA00022898"/>
    </source>
</evidence>
<dbReference type="InterPro" id="IPR015421">
    <property type="entry name" value="PyrdxlP-dep_Trfase_major"/>
</dbReference>
<dbReference type="PANTHER" id="PTHR43277:SF4">
    <property type="entry name" value="ARGININE DECARBOXYLASE"/>
    <property type="match status" value="1"/>
</dbReference>
<feature type="domain" description="Orn/Lys/Arg decarboxylase C-terminal" evidence="8">
    <location>
        <begin position="424"/>
        <end position="465"/>
    </location>
</feature>
<dbReference type="Pfam" id="PF03711">
    <property type="entry name" value="OKR_DC_1_C"/>
    <property type="match status" value="1"/>
</dbReference>
<protein>
    <submittedName>
        <fullName evidence="9">Aminotransferase class I/II-fold pyridoxal phosphate-dependent enzyme</fullName>
    </submittedName>
</protein>
<dbReference type="InterPro" id="IPR008286">
    <property type="entry name" value="Prn/Lys/Arg_de-COase_C"/>
</dbReference>
<evidence type="ECO:0000313" key="10">
    <source>
        <dbReference type="Proteomes" id="UP000886886"/>
    </source>
</evidence>
<evidence type="ECO:0000256" key="1">
    <source>
        <dbReference type="ARBA" id="ARBA00001933"/>
    </source>
</evidence>
<dbReference type="Pfam" id="PF01276">
    <property type="entry name" value="OKR_DC_1"/>
    <property type="match status" value="1"/>
</dbReference>
<dbReference type="PANTHER" id="PTHR43277">
    <property type="entry name" value="ARGININE DECARBOXYLASE"/>
    <property type="match status" value="1"/>
</dbReference>
<evidence type="ECO:0000256" key="5">
    <source>
        <dbReference type="ARBA" id="ARBA00023239"/>
    </source>
</evidence>
<dbReference type="EMBL" id="DVFT01000017">
    <property type="protein sequence ID" value="HIQ95157.1"/>
    <property type="molecule type" value="Genomic_DNA"/>
</dbReference>
<feature type="region of interest" description="Disordered" evidence="6">
    <location>
        <begin position="375"/>
        <end position="405"/>
    </location>
</feature>